<dbReference type="SUPFAM" id="SSF53448">
    <property type="entry name" value="Nucleotide-diphospho-sugar transferases"/>
    <property type="match status" value="1"/>
</dbReference>
<feature type="transmembrane region" description="Helical" evidence="4">
    <location>
        <begin position="14"/>
        <end position="36"/>
    </location>
</feature>
<keyword evidence="4" id="KW-0472">Membrane</keyword>
<keyword evidence="7" id="KW-1185">Reference proteome</keyword>
<dbReference type="AlphaFoldDB" id="A0A916N7L9"/>
<keyword evidence="3" id="KW-0808">Transferase</keyword>
<protein>
    <recommendedName>
        <fullName evidence="5">Glycosyltransferase 2-like domain-containing protein</fullName>
    </recommendedName>
</protein>
<comment type="caution">
    <text evidence="6">The sequence shown here is derived from an EMBL/GenBank/DDBJ whole genome shotgun (WGS) entry which is preliminary data.</text>
</comment>
<comment type="similarity">
    <text evidence="1">Belongs to the glycosyltransferase 2 family.</text>
</comment>
<evidence type="ECO:0000256" key="3">
    <source>
        <dbReference type="ARBA" id="ARBA00022679"/>
    </source>
</evidence>
<dbReference type="InterPro" id="IPR029044">
    <property type="entry name" value="Nucleotide-diphossugar_trans"/>
</dbReference>
<feature type="transmembrane region" description="Helical" evidence="4">
    <location>
        <begin position="354"/>
        <end position="374"/>
    </location>
</feature>
<dbReference type="GO" id="GO:0016757">
    <property type="term" value="F:glycosyltransferase activity"/>
    <property type="evidence" value="ECO:0007669"/>
    <property type="project" value="UniProtKB-KW"/>
</dbReference>
<dbReference type="PANTHER" id="PTHR43630:SF1">
    <property type="entry name" value="POLY-BETA-1,6-N-ACETYL-D-GLUCOSAMINE SYNTHASE"/>
    <property type="match status" value="1"/>
</dbReference>
<evidence type="ECO:0000259" key="5">
    <source>
        <dbReference type="Pfam" id="PF00535"/>
    </source>
</evidence>
<name>A0A916N7L9_9BACT</name>
<organism evidence="6 7">
    <name type="scientific">Dyadobacter helix</name>
    <dbReference type="NCBI Taxonomy" id="2822344"/>
    <lineage>
        <taxon>Bacteria</taxon>
        <taxon>Pseudomonadati</taxon>
        <taxon>Bacteroidota</taxon>
        <taxon>Cytophagia</taxon>
        <taxon>Cytophagales</taxon>
        <taxon>Spirosomataceae</taxon>
        <taxon>Dyadobacter</taxon>
    </lineage>
</organism>
<evidence type="ECO:0000313" key="7">
    <source>
        <dbReference type="Proteomes" id="UP000680038"/>
    </source>
</evidence>
<evidence type="ECO:0000313" key="6">
    <source>
        <dbReference type="EMBL" id="CAG5017539.1"/>
    </source>
</evidence>
<evidence type="ECO:0000256" key="1">
    <source>
        <dbReference type="ARBA" id="ARBA00006739"/>
    </source>
</evidence>
<feature type="transmembrane region" description="Helical" evidence="4">
    <location>
        <begin position="329"/>
        <end position="347"/>
    </location>
</feature>
<feature type="domain" description="Glycosyltransferase 2-like" evidence="5">
    <location>
        <begin position="54"/>
        <end position="175"/>
    </location>
</feature>
<dbReference type="Pfam" id="PF00535">
    <property type="entry name" value="Glycos_transf_2"/>
    <property type="match status" value="1"/>
</dbReference>
<gene>
    <name evidence="6" type="ORF">DYBT9275_05793</name>
</gene>
<proteinExistence type="inferred from homology"/>
<dbReference type="PANTHER" id="PTHR43630">
    <property type="entry name" value="POLY-BETA-1,6-N-ACETYL-D-GLUCOSAMINE SYNTHASE"/>
    <property type="match status" value="1"/>
</dbReference>
<keyword evidence="4" id="KW-1133">Transmembrane helix</keyword>
<dbReference type="EMBL" id="CAJRAF010000004">
    <property type="protein sequence ID" value="CAG5017539.1"/>
    <property type="molecule type" value="Genomic_DNA"/>
</dbReference>
<accession>A0A916N7L9</accession>
<dbReference type="InterPro" id="IPR001173">
    <property type="entry name" value="Glyco_trans_2-like"/>
</dbReference>
<dbReference type="Proteomes" id="UP000680038">
    <property type="component" value="Unassembled WGS sequence"/>
</dbReference>
<evidence type="ECO:0000256" key="2">
    <source>
        <dbReference type="ARBA" id="ARBA00022676"/>
    </source>
</evidence>
<sequence>MKTFLWAILTSDSLALLCAIVLGSYTIFTLLLTFLWKKIQVNFDAAETGNDFISVIVPVRNEAQNIRNLLTDLQTQTFPQNRFEVLIMNDGSSDETEEIVRAFIQTHSCDVKLITPADDTTKSPKKRAIERGVAIAKGNLIVTTDGDCRMGSAWLHTIGHYHHTTGAKLISGPVTFEPERTITDHLQAIEFASLVASGAASIQAGYPSMCNGANLCYEKSAFMEVNGFEGVNHIASGDDEFLMHKIAAKFPEKIRFLKHQSAIVYTKPHRNWSSFFRQRKRWASKWKHYQSRTPLFLALYIFLSNFSLLMATVLFFMGEISNAQLAGLWALKCIPEWIFLGSVLSFLQKKRSVYLIPLTQLIYPLYVCFFGLAAQKKSYEWKGRKLT</sequence>
<feature type="transmembrane region" description="Helical" evidence="4">
    <location>
        <begin position="295"/>
        <end position="317"/>
    </location>
</feature>
<reference evidence="6" key="1">
    <citation type="submission" date="2021-04" db="EMBL/GenBank/DDBJ databases">
        <authorList>
            <person name="Rodrigo-Torres L."/>
            <person name="Arahal R. D."/>
            <person name="Lucena T."/>
        </authorList>
    </citation>
    <scope>NUCLEOTIDE SEQUENCE</scope>
    <source>
        <strain evidence="6">CECT 9275</strain>
    </source>
</reference>
<evidence type="ECO:0000256" key="4">
    <source>
        <dbReference type="SAM" id="Phobius"/>
    </source>
</evidence>
<dbReference type="CDD" id="cd04192">
    <property type="entry name" value="GT_2_like_e"/>
    <property type="match status" value="1"/>
</dbReference>
<dbReference type="RefSeq" id="WP_215242128.1">
    <property type="nucleotide sequence ID" value="NZ_CAJRAF010000004.1"/>
</dbReference>
<keyword evidence="2" id="KW-0328">Glycosyltransferase</keyword>
<dbReference type="Gene3D" id="3.90.550.10">
    <property type="entry name" value="Spore Coat Polysaccharide Biosynthesis Protein SpsA, Chain A"/>
    <property type="match status" value="1"/>
</dbReference>
<keyword evidence="4" id="KW-0812">Transmembrane</keyword>